<dbReference type="EMBL" id="RDRB01000004">
    <property type="protein sequence ID" value="ROU02435.1"/>
    <property type="molecule type" value="Genomic_DNA"/>
</dbReference>
<evidence type="ECO:0000259" key="4">
    <source>
        <dbReference type="PROSITE" id="PS50949"/>
    </source>
</evidence>
<dbReference type="Pfam" id="PF00392">
    <property type="entry name" value="GntR"/>
    <property type="match status" value="1"/>
</dbReference>
<dbReference type="Gene3D" id="1.10.10.10">
    <property type="entry name" value="Winged helix-like DNA-binding domain superfamily/Winged helix DNA-binding domain"/>
    <property type="match status" value="1"/>
</dbReference>
<keyword evidence="1" id="KW-0805">Transcription regulation</keyword>
<evidence type="ECO:0000313" key="5">
    <source>
        <dbReference type="EMBL" id="ROU02435.1"/>
    </source>
</evidence>
<dbReference type="Gene3D" id="3.40.1410.10">
    <property type="entry name" value="Chorismate lyase-like"/>
    <property type="match status" value="1"/>
</dbReference>
<keyword evidence="2" id="KW-0238">DNA-binding</keyword>
<dbReference type="RefSeq" id="WP_123641953.1">
    <property type="nucleotide sequence ID" value="NZ_ML119084.1"/>
</dbReference>
<reference evidence="5 6" key="1">
    <citation type="submission" date="2018-10" db="EMBL/GenBank/DDBJ databases">
        <title>Histidinibacterium lentulum gen. nov., sp. nov., a marine bacterium from the culture broth of Picochlorum sp. 122.</title>
        <authorList>
            <person name="Wang G."/>
        </authorList>
    </citation>
    <scope>NUCLEOTIDE SEQUENCE [LARGE SCALE GENOMIC DNA]</scope>
    <source>
        <strain evidence="5 6">B17</strain>
    </source>
</reference>
<keyword evidence="6" id="KW-1185">Reference proteome</keyword>
<dbReference type="PANTHER" id="PTHR44846">
    <property type="entry name" value="MANNOSYL-D-GLYCERATE TRANSPORT/METABOLISM SYSTEM REPRESSOR MNGR-RELATED"/>
    <property type="match status" value="1"/>
</dbReference>
<dbReference type="InterPro" id="IPR000524">
    <property type="entry name" value="Tscrpt_reg_HTH_GntR"/>
</dbReference>
<dbReference type="InterPro" id="IPR012702">
    <property type="entry name" value="CP_lyase_PhnF"/>
</dbReference>
<gene>
    <name evidence="5" type="primary">phnF</name>
    <name evidence="5" type="ORF">EAT49_08820</name>
</gene>
<evidence type="ECO:0000256" key="1">
    <source>
        <dbReference type="ARBA" id="ARBA00023015"/>
    </source>
</evidence>
<dbReference type="Proteomes" id="UP000268016">
    <property type="component" value="Unassembled WGS sequence"/>
</dbReference>
<dbReference type="AlphaFoldDB" id="A0A3N2R4L4"/>
<evidence type="ECO:0000313" key="6">
    <source>
        <dbReference type="Proteomes" id="UP000268016"/>
    </source>
</evidence>
<dbReference type="Pfam" id="PF07702">
    <property type="entry name" value="UTRA"/>
    <property type="match status" value="1"/>
</dbReference>
<accession>A0A3N2R4L4</accession>
<dbReference type="PROSITE" id="PS50949">
    <property type="entry name" value="HTH_GNTR"/>
    <property type="match status" value="1"/>
</dbReference>
<dbReference type="InterPro" id="IPR036388">
    <property type="entry name" value="WH-like_DNA-bd_sf"/>
</dbReference>
<comment type="caution">
    <text evidence="5">The sequence shown here is derived from an EMBL/GenBank/DDBJ whole genome shotgun (WGS) entry which is preliminary data.</text>
</comment>
<sequence>MTDQTLWQSIAGTLRAEIAGGVRGTGDRLPTEAQLSARFGVNRHTVRRALAALAEEGLVHARRGAGVFVAPARAEYPIGARVRFRQSMEAAGRVPGKRILASESRPASEGEARVLRLSPGETVHVTDGIALADGAPMALFHAVYPLGRLPGLPKALAEHGSVTRALMACGVPDYVRVSTRISAVLASPVEAGHLKVAPGAPLLLSEAVNATPEGVPVELGFTRFAGERIALTLDHS</sequence>
<organism evidence="5 6">
    <name type="scientific">Histidinibacterium lentulum</name>
    <dbReference type="NCBI Taxonomy" id="2480588"/>
    <lineage>
        <taxon>Bacteria</taxon>
        <taxon>Pseudomonadati</taxon>
        <taxon>Pseudomonadota</taxon>
        <taxon>Alphaproteobacteria</taxon>
        <taxon>Rhodobacterales</taxon>
        <taxon>Paracoccaceae</taxon>
        <taxon>Histidinibacterium</taxon>
    </lineage>
</organism>
<dbReference type="GO" id="GO:0045892">
    <property type="term" value="P:negative regulation of DNA-templated transcription"/>
    <property type="evidence" value="ECO:0007669"/>
    <property type="project" value="TreeGrafter"/>
</dbReference>
<dbReference type="InterPro" id="IPR011663">
    <property type="entry name" value="UTRA"/>
</dbReference>
<dbReference type="SMART" id="SM00345">
    <property type="entry name" value="HTH_GNTR"/>
    <property type="match status" value="1"/>
</dbReference>
<evidence type="ECO:0000256" key="2">
    <source>
        <dbReference type="ARBA" id="ARBA00023125"/>
    </source>
</evidence>
<protein>
    <submittedName>
        <fullName evidence="5">Phosphonate metabolism transcriptional regulator PhnF</fullName>
    </submittedName>
</protein>
<dbReference type="NCBIfam" id="TIGR02325">
    <property type="entry name" value="C_P_lyase_phnF"/>
    <property type="match status" value="1"/>
</dbReference>
<evidence type="ECO:0000256" key="3">
    <source>
        <dbReference type="ARBA" id="ARBA00023163"/>
    </source>
</evidence>
<feature type="domain" description="HTH gntR-type" evidence="4">
    <location>
        <begin position="4"/>
        <end position="72"/>
    </location>
</feature>
<name>A0A3N2R4L4_9RHOB</name>
<dbReference type="PRINTS" id="PR00035">
    <property type="entry name" value="HTHGNTR"/>
</dbReference>
<proteinExistence type="predicted"/>
<dbReference type="OrthoDB" id="9800645at2"/>
<keyword evidence="3" id="KW-0804">Transcription</keyword>
<dbReference type="SMART" id="SM00866">
    <property type="entry name" value="UTRA"/>
    <property type="match status" value="1"/>
</dbReference>
<dbReference type="GO" id="GO:0003677">
    <property type="term" value="F:DNA binding"/>
    <property type="evidence" value="ECO:0007669"/>
    <property type="project" value="UniProtKB-KW"/>
</dbReference>
<dbReference type="PANTHER" id="PTHR44846:SF1">
    <property type="entry name" value="MANNOSYL-D-GLYCERATE TRANSPORT_METABOLISM SYSTEM REPRESSOR MNGR-RELATED"/>
    <property type="match status" value="1"/>
</dbReference>
<dbReference type="CDD" id="cd07377">
    <property type="entry name" value="WHTH_GntR"/>
    <property type="match status" value="1"/>
</dbReference>
<dbReference type="SUPFAM" id="SSF64288">
    <property type="entry name" value="Chorismate lyase-like"/>
    <property type="match status" value="1"/>
</dbReference>
<dbReference type="GO" id="GO:0003700">
    <property type="term" value="F:DNA-binding transcription factor activity"/>
    <property type="evidence" value="ECO:0007669"/>
    <property type="project" value="InterPro"/>
</dbReference>
<dbReference type="InterPro" id="IPR050679">
    <property type="entry name" value="Bact_HTH_transcr_reg"/>
</dbReference>
<dbReference type="InterPro" id="IPR028978">
    <property type="entry name" value="Chorismate_lyase_/UTRA_dom_sf"/>
</dbReference>
<dbReference type="SUPFAM" id="SSF46785">
    <property type="entry name" value="Winged helix' DNA-binding domain"/>
    <property type="match status" value="1"/>
</dbReference>
<dbReference type="InterPro" id="IPR036390">
    <property type="entry name" value="WH_DNA-bd_sf"/>
</dbReference>